<evidence type="ECO:0000256" key="4">
    <source>
        <dbReference type="ARBA" id="ARBA00022827"/>
    </source>
</evidence>
<evidence type="ECO:0000256" key="7">
    <source>
        <dbReference type="SAM" id="MobiDB-lite"/>
    </source>
</evidence>
<evidence type="ECO:0000313" key="10">
    <source>
        <dbReference type="EMBL" id="WZW99700.1"/>
    </source>
</evidence>
<dbReference type="Pfam" id="PF01266">
    <property type="entry name" value="DAO"/>
    <property type="match status" value="1"/>
</dbReference>
<feature type="region of interest" description="Disordered" evidence="7">
    <location>
        <begin position="537"/>
        <end position="574"/>
    </location>
</feature>
<dbReference type="Pfam" id="PF16901">
    <property type="entry name" value="DAO_C"/>
    <property type="match status" value="1"/>
</dbReference>
<organism evidence="10 11">
    <name type="scientific">Propioniciclava soli</name>
    <dbReference type="NCBI Taxonomy" id="2775081"/>
    <lineage>
        <taxon>Bacteria</taxon>
        <taxon>Bacillati</taxon>
        <taxon>Actinomycetota</taxon>
        <taxon>Actinomycetes</taxon>
        <taxon>Propionibacteriales</taxon>
        <taxon>Propionibacteriaceae</taxon>
        <taxon>Propioniciclava</taxon>
    </lineage>
</organism>
<reference evidence="10 11" key="1">
    <citation type="journal article" date="2023" name="Environ Microbiome">
        <title>A coral-associated actinobacterium mitigates coral bleaching under heat stress.</title>
        <authorList>
            <person name="Li J."/>
            <person name="Zou Y."/>
            <person name="Li Q."/>
            <person name="Zhang J."/>
            <person name="Bourne D.G."/>
            <person name="Lyu Y."/>
            <person name="Liu C."/>
            <person name="Zhang S."/>
        </authorList>
    </citation>
    <scope>NUCLEOTIDE SEQUENCE [LARGE SCALE GENOMIC DNA]</scope>
    <source>
        <strain evidence="10 11">SCSIO 13291</strain>
    </source>
</reference>
<dbReference type="EC" id="1.1.5.3" evidence="6"/>
<dbReference type="RefSeq" id="WP_232549755.1">
    <property type="nucleotide sequence ID" value="NZ_CP115965.1"/>
</dbReference>
<dbReference type="SUPFAM" id="SSF51905">
    <property type="entry name" value="FAD/NAD(P)-binding domain"/>
    <property type="match status" value="1"/>
</dbReference>
<keyword evidence="4" id="KW-0274">FAD</keyword>
<proteinExistence type="inferred from homology"/>
<dbReference type="PROSITE" id="PS00978">
    <property type="entry name" value="FAD_G3PDH_2"/>
    <property type="match status" value="1"/>
</dbReference>
<evidence type="ECO:0000256" key="3">
    <source>
        <dbReference type="ARBA" id="ARBA00022630"/>
    </source>
</evidence>
<evidence type="ECO:0000256" key="2">
    <source>
        <dbReference type="ARBA" id="ARBA00007330"/>
    </source>
</evidence>
<dbReference type="InterPro" id="IPR006076">
    <property type="entry name" value="FAD-dep_OxRdtase"/>
</dbReference>
<dbReference type="PRINTS" id="PR01001">
    <property type="entry name" value="FADG3PDH"/>
</dbReference>
<dbReference type="InterPro" id="IPR038299">
    <property type="entry name" value="DAO_C_sf"/>
</dbReference>
<dbReference type="Proteomes" id="UP001434337">
    <property type="component" value="Chromosome"/>
</dbReference>
<keyword evidence="5 6" id="KW-0560">Oxidoreductase</keyword>
<keyword evidence="3 6" id="KW-0285">Flavoprotein</keyword>
<sequence>MTIPTLNPDQRERDLEALASETLDILVIGGGVTGAGSALDAATRGLKVGIVEAQDWASGTSSRSSRLIHGGLRYLYNLDFALVAEALAERGRLLTTLAPHLVKAQPFLWPLKQRVIERAYSAVGVGLYDVLAVAGAGGRKTVPVQKHLSKAGAKEHFADVRDDALIGAIEFYDARVDDARFVVNLVRSAVRHGARAVSRTQVVGLLQDASGRVTGARVVDLESGREFEIAARAVINATGVWTETTQAYAKTDKGLKVLASKGIHIVVPRERIKARSGMFLRTEKSVLFIIPWRRYWVIGTTDTAWHEQLKHPVPTSADIDYVLDHANAVLSANLTREDIIGTYAGLRPLLQPVGSDEAKSAKVSREHTTLEAAPGLVVIAGGKYTTYRVMAADAVDLALGARAKQLPSITKEVPLLGADGYRAFARRADAIAEQYGWDADLVADLLDRYGSELPALLALVDEDPSLGRPLGASPWYLRADVAFACRYEGALHLEDILIQRIRLNSTTPDRGASAVDEVAEVAAPILGWDDERVETEKSNYRERAAAEVAAQSESTDAEASARRVEAEDVVPSAL</sequence>
<gene>
    <name evidence="10" type="ORF">PCC79_05755</name>
</gene>
<dbReference type="PROSITE" id="PS00977">
    <property type="entry name" value="FAD_G3PDH_1"/>
    <property type="match status" value="1"/>
</dbReference>
<evidence type="ECO:0000259" key="8">
    <source>
        <dbReference type="Pfam" id="PF01266"/>
    </source>
</evidence>
<dbReference type="EMBL" id="CP115965">
    <property type="protein sequence ID" value="WZW99700.1"/>
    <property type="molecule type" value="Genomic_DNA"/>
</dbReference>
<dbReference type="PANTHER" id="PTHR11985">
    <property type="entry name" value="GLYCEROL-3-PHOSPHATE DEHYDROGENASE"/>
    <property type="match status" value="1"/>
</dbReference>
<feature type="domain" description="FAD dependent oxidoreductase" evidence="8">
    <location>
        <begin position="24"/>
        <end position="381"/>
    </location>
</feature>
<feature type="domain" description="Alpha-glycerophosphate oxidase C-terminal" evidence="9">
    <location>
        <begin position="408"/>
        <end position="532"/>
    </location>
</feature>
<name>A0ABZ3CA95_9ACTN</name>
<dbReference type="Gene3D" id="3.30.9.10">
    <property type="entry name" value="D-Amino Acid Oxidase, subunit A, domain 2"/>
    <property type="match status" value="1"/>
</dbReference>
<evidence type="ECO:0000256" key="5">
    <source>
        <dbReference type="ARBA" id="ARBA00023002"/>
    </source>
</evidence>
<evidence type="ECO:0000313" key="11">
    <source>
        <dbReference type="Proteomes" id="UP001434337"/>
    </source>
</evidence>
<comment type="similarity">
    <text evidence="2 6">Belongs to the FAD-dependent glycerol-3-phosphate dehydrogenase family.</text>
</comment>
<comment type="catalytic activity">
    <reaction evidence="6">
        <text>a quinone + sn-glycerol 3-phosphate = dihydroxyacetone phosphate + a quinol</text>
        <dbReference type="Rhea" id="RHEA:18977"/>
        <dbReference type="ChEBI" id="CHEBI:24646"/>
        <dbReference type="ChEBI" id="CHEBI:57597"/>
        <dbReference type="ChEBI" id="CHEBI:57642"/>
        <dbReference type="ChEBI" id="CHEBI:132124"/>
        <dbReference type="EC" id="1.1.5.3"/>
    </reaction>
</comment>
<evidence type="ECO:0000256" key="6">
    <source>
        <dbReference type="RuleBase" id="RU361217"/>
    </source>
</evidence>
<dbReference type="SUPFAM" id="SSF54373">
    <property type="entry name" value="FAD-linked reductases, C-terminal domain"/>
    <property type="match status" value="1"/>
</dbReference>
<comment type="cofactor">
    <cofactor evidence="1 6">
        <name>FAD</name>
        <dbReference type="ChEBI" id="CHEBI:57692"/>
    </cofactor>
</comment>
<dbReference type="InterPro" id="IPR031656">
    <property type="entry name" value="DAO_C"/>
</dbReference>
<dbReference type="Gene3D" id="1.10.8.870">
    <property type="entry name" value="Alpha-glycerophosphate oxidase, cap domain"/>
    <property type="match status" value="1"/>
</dbReference>
<keyword evidence="11" id="KW-1185">Reference proteome</keyword>
<dbReference type="InterPro" id="IPR000447">
    <property type="entry name" value="G3P_DH_FAD-dep"/>
</dbReference>
<protein>
    <recommendedName>
        <fullName evidence="6">Glycerol-3-phosphate dehydrogenase</fullName>
        <ecNumber evidence="6">1.1.5.3</ecNumber>
    </recommendedName>
</protein>
<accession>A0ABZ3CA95</accession>
<dbReference type="InterPro" id="IPR036188">
    <property type="entry name" value="FAD/NAD-bd_sf"/>
</dbReference>
<dbReference type="PANTHER" id="PTHR11985:SF31">
    <property type="entry name" value="GLYCEROL-3-PHOSPHATE DEHYDROGENASE 2"/>
    <property type="match status" value="1"/>
</dbReference>
<dbReference type="Gene3D" id="3.50.50.60">
    <property type="entry name" value="FAD/NAD(P)-binding domain"/>
    <property type="match status" value="1"/>
</dbReference>
<evidence type="ECO:0000259" key="9">
    <source>
        <dbReference type="Pfam" id="PF16901"/>
    </source>
</evidence>
<evidence type="ECO:0000256" key="1">
    <source>
        <dbReference type="ARBA" id="ARBA00001974"/>
    </source>
</evidence>